<protein>
    <submittedName>
        <fullName evidence="1">Uncharacterized protein</fullName>
    </submittedName>
</protein>
<accession>A0A6A3CNQ7</accession>
<dbReference type="PANTHER" id="PTHR33116">
    <property type="entry name" value="REVERSE TRANSCRIPTASE ZINC-BINDING DOMAIN-CONTAINING PROTEIN-RELATED-RELATED"/>
    <property type="match status" value="1"/>
</dbReference>
<name>A0A6A3CNQ7_HIBSY</name>
<gene>
    <name evidence="1" type="ORF">F3Y22_tig00004072pilonHSYRG00081</name>
</gene>
<comment type="caution">
    <text evidence="1">The sequence shown here is derived from an EMBL/GenBank/DDBJ whole genome shotgun (WGS) entry which is preliminary data.</text>
</comment>
<evidence type="ECO:0000313" key="1">
    <source>
        <dbReference type="EMBL" id="KAE8728749.1"/>
    </source>
</evidence>
<dbReference type="PANTHER" id="PTHR33116:SF78">
    <property type="entry name" value="OS12G0587133 PROTEIN"/>
    <property type="match status" value="1"/>
</dbReference>
<sequence length="575" mass="65473">MLTTSIIDENMIVGAVYSFLFEQKVTIDRLTSHANFGSQQRRDLWEHLRTLESEIGSSPWVIGGDFNVIANAQESSDYSTLGSQVSLDMEEFQGCIEDLDVQDYPFVDSFVEYKAPGVSYHCPGIIWTQKGIQAHRSKPFKFFNCWIANENYLSNIEGSWLDSSGGNAMKVFFSKLKRLKPILKELNKKYYSDISARVVAKRVELEHFQISNIACANQFGIEEEKRIQADLYLETFEGMATVLLEFYSKLIGAADPLTWKSKKLCSDKGKTKVQGIMDIHPSFSKLLGGLAMGLPARFYDWIKACVTTPSYSIALNGSLVEYFRGARGVKQGDPLSHYLFVMVMNVLSCLLDATVRNEIFKYHLRSMDSVMGVIQRATGFRIGQLPVRYLGVVVVTRKLSGKYCTALMGVIHDIERLCMRFFWKGNDTSAKGARVSWNQICSLRSERGLGLKSLVDWNKTCCFLLVKEILVDEGSLWIAWIKAYCFKHEDYWSVENNPHFSRILRKLIKLREETRVLFSISVRLPTKDRLARFRVVTDLGCGLYDIGLESKNHLFLECPYSKAIRGSILHACRLQ</sequence>
<keyword evidence="2" id="KW-1185">Reference proteome</keyword>
<dbReference type="AlphaFoldDB" id="A0A6A3CNQ7"/>
<dbReference type="Gene3D" id="3.60.10.10">
    <property type="entry name" value="Endonuclease/exonuclease/phosphatase"/>
    <property type="match status" value="1"/>
</dbReference>
<evidence type="ECO:0000313" key="2">
    <source>
        <dbReference type="Proteomes" id="UP000436088"/>
    </source>
</evidence>
<dbReference type="InterPro" id="IPR036691">
    <property type="entry name" value="Endo/exonu/phosph_ase_sf"/>
</dbReference>
<reference evidence="1" key="1">
    <citation type="submission" date="2019-09" db="EMBL/GenBank/DDBJ databases">
        <title>Draft genome information of white flower Hibiscus syriacus.</title>
        <authorList>
            <person name="Kim Y.-M."/>
        </authorList>
    </citation>
    <scope>NUCLEOTIDE SEQUENCE [LARGE SCALE GENOMIC DNA]</scope>
    <source>
        <strain evidence="1">YM2019G1</strain>
    </source>
</reference>
<dbReference type="SUPFAM" id="SSF56219">
    <property type="entry name" value="DNase I-like"/>
    <property type="match status" value="1"/>
</dbReference>
<organism evidence="1 2">
    <name type="scientific">Hibiscus syriacus</name>
    <name type="common">Rose of Sharon</name>
    <dbReference type="NCBI Taxonomy" id="106335"/>
    <lineage>
        <taxon>Eukaryota</taxon>
        <taxon>Viridiplantae</taxon>
        <taxon>Streptophyta</taxon>
        <taxon>Embryophyta</taxon>
        <taxon>Tracheophyta</taxon>
        <taxon>Spermatophyta</taxon>
        <taxon>Magnoliopsida</taxon>
        <taxon>eudicotyledons</taxon>
        <taxon>Gunneridae</taxon>
        <taxon>Pentapetalae</taxon>
        <taxon>rosids</taxon>
        <taxon>malvids</taxon>
        <taxon>Malvales</taxon>
        <taxon>Malvaceae</taxon>
        <taxon>Malvoideae</taxon>
        <taxon>Hibiscus</taxon>
    </lineage>
</organism>
<dbReference type="Proteomes" id="UP000436088">
    <property type="component" value="Unassembled WGS sequence"/>
</dbReference>
<proteinExistence type="predicted"/>
<dbReference type="EMBL" id="VEPZ02000247">
    <property type="protein sequence ID" value="KAE8728749.1"/>
    <property type="molecule type" value="Genomic_DNA"/>
</dbReference>